<feature type="transmembrane region" description="Helical" evidence="8">
    <location>
        <begin position="74"/>
        <end position="99"/>
    </location>
</feature>
<sequence>MIITDQRERKTRPSKGPRNWLVGDHGNRGEKDKESQEVERLDKDEEKDEGSASGDASAGSWIFSGLKVGAALKVGALLGVTTLGAAALGAVAIGAYGAMKLAQQIDKPDSEGEDCGEEVKEDDEQKEDTVDSLPSPKPVSSDDGSETKKGGSKNLVDELNRYYRSRISTSSAKLITIRDLVEKARQPVSACLVKNLGSLIQGELTPSAFDRLITKQQDERTLLLPLAVDPQMWEFSDAGESALEMPGSFCIHRVNLDTFSIGSSPWDPLLSGSYLNPELLHMFLMEEMQRYLQEEQVLGLDYDIKWNEGCIELSIENPVKGYADMLCVNIVPCVKIEKGGKQITIVPQKGSSCQEPAALSSIPPENLWHRSLEEEAVLEMERLDSDGGCREKCVLLLGSVLAAQPLMKMLSLYHIITILLKICEEETEWDEEMLAERFLDLLKAMESYLRAGSLRDHFIDKVDLLAECSPAEISASLKWLDHMLASNDRMPDLLFNLLSKVTKH</sequence>
<accession>A0A914AKE4</accession>
<evidence type="ECO:0000259" key="10">
    <source>
        <dbReference type="Pfam" id="PF21297"/>
    </source>
</evidence>
<evidence type="ECO:0000256" key="1">
    <source>
        <dbReference type="ARBA" id="ARBA00004572"/>
    </source>
</evidence>
<dbReference type="OrthoDB" id="5964386at2759"/>
<name>A0A914AKE4_PATMI</name>
<evidence type="ECO:0000313" key="11">
    <source>
        <dbReference type="EnsemblMetazoa" id="XP_038064078.1"/>
    </source>
</evidence>
<reference evidence="11" key="1">
    <citation type="submission" date="2022-11" db="UniProtKB">
        <authorList>
            <consortium name="EnsemblMetazoa"/>
        </authorList>
    </citation>
    <scope>IDENTIFICATION</scope>
</reference>
<dbReference type="RefSeq" id="XP_038064078.1">
    <property type="nucleotide sequence ID" value="XM_038208150.1"/>
</dbReference>
<dbReference type="PANTHER" id="PTHR16451:SF7">
    <property type="entry name" value="MAB-21-LIKE HHH_H2TH-LIKE DOMAIN-CONTAINING PROTEIN"/>
    <property type="match status" value="1"/>
</dbReference>
<dbReference type="SMART" id="SM01265">
    <property type="entry name" value="Mab-21"/>
    <property type="match status" value="1"/>
</dbReference>
<feature type="compositionally biased region" description="Acidic residues" evidence="7">
    <location>
        <begin position="111"/>
        <end position="126"/>
    </location>
</feature>
<feature type="domain" description="Mitochondrial dynamics protein MID51-like C-terminal" evidence="10">
    <location>
        <begin position="204"/>
        <end position="292"/>
    </location>
</feature>
<dbReference type="GO" id="GO:0005741">
    <property type="term" value="C:mitochondrial outer membrane"/>
    <property type="evidence" value="ECO:0007669"/>
    <property type="project" value="UniProtKB-SubCell"/>
</dbReference>
<keyword evidence="5" id="KW-0496">Mitochondrion</keyword>
<evidence type="ECO:0008006" key="13">
    <source>
        <dbReference type="Google" id="ProtNLM"/>
    </source>
</evidence>
<dbReference type="InterPro" id="IPR046906">
    <property type="entry name" value="Mab-21_HhH/H2TH-like"/>
</dbReference>
<keyword evidence="12" id="KW-1185">Reference proteome</keyword>
<feature type="compositionally biased region" description="Basic and acidic residues" evidence="7">
    <location>
        <begin position="25"/>
        <end position="44"/>
    </location>
</feature>
<evidence type="ECO:0000256" key="3">
    <source>
        <dbReference type="ARBA" id="ARBA00022787"/>
    </source>
</evidence>
<evidence type="ECO:0000256" key="7">
    <source>
        <dbReference type="SAM" id="MobiDB-lite"/>
    </source>
</evidence>
<dbReference type="EnsemblMetazoa" id="XM_038208150.1">
    <property type="protein sequence ID" value="XP_038064078.1"/>
    <property type="gene ID" value="LOC119734614"/>
</dbReference>
<dbReference type="OMA" id="QSWEEPS"/>
<dbReference type="GO" id="GO:0090141">
    <property type="term" value="P:positive regulation of mitochondrial fission"/>
    <property type="evidence" value="ECO:0007669"/>
    <property type="project" value="TreeGrafter"/>
</dbReference>
<organism evidence="11 12">
    <name type="scientific">Patiria miniata</name>
    <name type="common">Bat star</name>
    <name type="synonym">Asterina miniata</name>
    <dbReference type="NCBI Taxonomy" id="46514"/>
    <lineage>
        <taxon>Eukaryota</taxon>
        <taxon>Metazoa</taxon>
        <taxon>Echinodermata</taxon>
        <taxon>Eleutherozoa</taxon>
        <taxon>Asterozoa</taxon>
        <taxon>Asteroidea</taxon>
        <taxon>Valvatacea</taxon>
        <taxon>Valvatida</taxon>
        <taxon>Asterinidae</taxon>
        <taxon>Patiria</taxon>
    </lineage>
</organism>
<evidence type="ECO:0000256" key="8">
    <source>
        <dbReference type="SAM" id="Phobius"/>
    </source>
</evidence>
<dbReference type="Proteomes" id="UP000887568">
    <property type="component" value="Unplaced"/>
</dbReference>
<dbReference type="PANTHER" id="PTHR16451">
    <property type="entry name" value="MITOCHONDRIAL DYNAMICS PROTEINS 49/51 FAMILY MEMBER"/>
    <property type="match status" value="1"/>
</dbReference>
<dbReference type="Pfam" id="PF20266">
    <property type="entry name" value="Mab-21_C"/>
    <property type="match status" value="1"/>
</dbReference>
<keyword evidence="4 8" id="KW-1133">Transmembrane helix</keyword>
<dbReference type="InterPro" id="IPR024810">
    <property type="entry name" value="MAB21L/cGLR"/>
</dbReference>
<feature type="region of interest" description="Disordered" evidence="7">
    <location>
        <begin position="107"/>
        <end position="152"/>
    </location>
</feature>
<dbReference type="GO" id="GO:0007005">
    <property type="term" value="P:mitochondrion organization"/>
    <property type="evidence" value="ECO:0007669"/>
    <property type="project" value="InterPro"/>
</dbReference>
<feature type="domain" description="Mab-21-like HhH/H2TH-like" evidence="9">
    <location>
        <begin position="389"/>
        <end position="478"/>
    </location>
</feature>
<dbReference type="Pfam" id="PF21297">
    <property type="entry name" value="MID51-like_C"/>
    <property type="match status" value="1"/>
</dbReference>
<evidence type="ECO:0000313" key="12">
    <source>
        <dbReference type="Proteomes" id="UP000887568"/>
    </source>
</evidence>
<dbReference type="Gene3D" id="1.10.1410.40">
    <property type="match status" value="1"/>
</dbReference>
<evidence type="ECO:0000256" key="6">
    <source>
        <dbReference type="ARBA" id="ARBA00023136"/>
    </source>
</evidence>
<dbReference type="InterPro" id="IPR049097">
    <property type="entry name" value="MID51-like_C"/>
</dbReference>
<dbReference type="Gene3D" id="3.30.460.90">
    <property type="match status" value="1"/>
</dbReference>
<evidence type="ECO:0000259" key="9">
    <source>
        <dbReference type="Pfam" id="PF20266"/>
    </source>
</evidence>
<keyword evidence="2 8" id="KW-0812">Transmembrane</keyword>
<evidence type="ECO:0000256" key="4">
    <source>
        <dbReference type="ARBA" id="ARBA00022989"/>
    </source>
</evidence>
<evidence type="ECO:0000256" key="2">
    <source>
        <dbReference type="ARBA" id="ARBA00022692"/>
    </source>
</evidence>
<protein>
    <recommendedName>
        <fullName evidence="13">Mab-21-like HhH/H2TH-like domain-containing protein</fullName>
    </recommendedName>
</protein>
<dbReference type="AlphaFoldDB" id="A0A914AKE4"/>
<dbReference type="GeneID" id="119734614"/>
<keyword evidence="3" id="KW-1000">Mitochondrion outer membrane</keyword>
<dbReference type="InterPro" id="IPR045909">
    <property type="entry name" value="MID49/MID51"/>
</dbReference>
<feature type="region of interest" description="Disordered" evidence="7">
    <location>
        <begin position="1"/>
        <end position="58"/>
    </location>
</feature>
<comment type="subcellular location">
    <subcellularLocation>
        <location evidence="1">Mitochondrion outer membrane</location>
        <topology evidence="1">Single-pass membrane protein</topology>
    </subcellularLocation>
</comment>
<evidence type="ECO:0000256" key="5">
    <source>
        <dbReference type="ARBA" id="ARBA00023128"/>
    </source>
</evidence>
<keyword evidence="6 8" id="KW-0472">Membrane</keyword>
<proteinExistence type="predicted"/>